<gene>
    <name evidence="1" type="ORF">ACFS25_25900</name>
</gene>
<dbReference type="Gene3D" id="3.40.50.2000">
    <property type="entry name" value="Glycogen Phosphorylase B"/>
    <property type="match status" value="2"/>
</dbReference>
<name>A0ABW6APN4_9BACT</name>
<accession>A0ABW6APN4</accession>
<dbReference type="PANTHER" id="PTHR12526">
    <property type="entry name" value="GLYCOSYLTRANSFERASE"/>
    <property type="match status" value="1"/>
</dbReference>
<dbReference type="EC" id="2.4.-.-" evidence="1"/>
<organism evidence="1 2">
    <name type="scientific">Spirosoma flavum</name>
    <dbReference type="NCBI Taxonomy" id="2048557"/>
    <lineage>
        <taxon>Bacteria</taxon>
        <taxon>Pseudomonadati</taxon>
        <taxon>Bacteroidota</taxon>
        <taxon>Cytophagia</taxon>
        <taxon>Cytophagales</taxon>
        <taxon>Cytophagaceae</taxon>
        <taxon>Spirosoma</taxon>
    </lineage>
</organism>
<dbReference type="GO" id="GO:0016757">
    <property type="term" value="F:glycosyltransferase activity"/>
    <property type="evidence" value="ECO:0007669"/>
    <property type="project" value="UniProtKB-KW"/>
</dbReference>
<keyword evidence="1" id="KW-0808">Transferase</keyword>
<dbReference type="CDD" id="cd03801">
    <property type="entry name" value="GT4_PimA-like"/>
    <property type="match status" value="1"/>
</dbReference>
<dbReference type="EMBL" id="JBHUOM010000023">
    <property type="protein sequence ID" value="MFD2937241.1"/>
    <property type="molecule type" value="Genomic_DNA"/>
</dbReference>
<protein>
    <submittedName>
        <fullName evidence="1">Glycosyltransferase family 4 protein</fullName>
        <ecNumber evidence="1">2.4.-.-</ecNumber>
    </submittedName>
</protein>
<proteinExistence type="predicted"/>
<sequence>MKILWVNPSFLDYRIPVYEKINKLTNGNFFLIYARSRVPERVYKKITDAIGDHAIGLSNELTIDIPGTGRFSDTDVKIPYQPGLSKCISKVNADIIIAEGFFQWTPIALLKAKLKRKKILIAYERTSHAERFSPKWRILYRKLISKFIDGYSVNGKLTKDYLIELGVKEKFIFTGGMSADSEKLADMVNLFSIDEKIKLKNELLINNGITYLYVGKIDERKGIIYLLNAWIKHIEKYPNDILLLVGDGLFYNKYVSEYSNFSSIKLLGNIDYDFIYRYYAIADVFIIPTLEDNWSLVVPEAMACGLPIACSIYNGCYPELIHEGINGKLFDPFDNNTILETLSYFHGKDLKRMGNESINIEKKYNADSVALNIYNSCLLLVGL</sequence>
<comment type="caution">
    <text evidence="1">The sequence shown here is derived from an EMBL/GenBank/DDBJ whole genome shotgun (WGS) entry which is preliminary data.</text>
</comment>
<dbReference type="Pfam" id="PF13692">
    <property type="entry name" value="Glyco_trans_1_4"/>
    <property type="match status" value="1"/>
</dbReference>
<keyword evidence="1" id="KW-0328">Glycosyltransferase</keyword>
<evidence type="ECO:0000313" key="1">
    <source>
        <dbReference type="EMBL" id="MFD2937241.1"/>
    </source>
</evidence>
<reference evidence="2" key="1">
    <citation type="journal article" date="2019" name="Int. J. Syst. Evol. Microbiol.">
        <title>The Global Catalogue of Microorganisms (GCM) 10K type strain sequencing project: providing services to taxonomists for standard genome sequencing and annotation.</title>
        <authorList>
            <consortium name="The Broad Institute Genomics Platform"/>
            <consortium name="The Broad Institute Genome Sequencing Center for Infectious Disease"/>
            <person name="Wu L."/>
            <person name="Ma J."/>
        </authorList>
    </citation>
    <scope>NUCLEOTIDE SEQUENCE [LARGE SCALE GENOMIC DNA]</scope>
    <source>
        <strain evidence="2">KCTC 52490</strain>
    </source>
</reference>
<dbReference type="Proteomes" id="UP001597512">
    <property type="component" value="Unassembled WGS sequence"/>
</dbReference>
<dbReference type="RefSeq" id="WP_381506858.1">
    <property type="nucleotide sequence ID" value="NZ_JBHUOM010000023.1"/>
</dbReference>
<keyword evidence="2" id="KW-1185">Reference proteome</keyword>
<evidence type="ECO:0000313" key="2">
    <source>
        <dbReference type="Proteomes" id="UP001597512"/>
    </source>
</evidence>
<dbReference type="SUPFAM" id="SSF53756">
    <property type="entry name" value="UDP-Glycosyltransferase/glycogen phosphorylase"/>
    <property type="match status" value="1"/>
</dbReference>